<dbReference type="EMBL" id="KV745344">
    <property type="protein sequence ID" value="OCK75244.1"/>
    <property type="molecule type" value="Genomic_DNA"/>
</dbReference>
<evidence type="ECO:0000313" key="2">
    <source>
        <dbReference type="Proteomes" id="UP000250266"/>
    </source>
</evidence>
<reference evidence="1 2" key="1">
    <citation type="journal article" date="2016" name="Nat. Commun.">
        <title>Ectomycorrhizal ecology is imprinted in the genome of the dominant symbiotic fungus Cenococcum geophilum.</title>
        <authorList>
            <consortium name="DOE Joint Genome Institute"/>
            <person name="Peter M."/>
            <person name="Kohler A."/>
            <person name="Ohm R.A."/>
            <person name="Kuo A."/>
            <person name="Krutzmann J."/>
            <person name="Morin E."/>
            <person name="Arend M."/>
            <person name="Barry K.W."/>
            <person name="Binder M."/>
            <person name="Choi C."/>
            <person name="Clum A."/>
            <person name="Copeland A."/>
            <person name="Grisel N."/>
            <person name="Haridas S."/>
            <person name="Kipfer T."/>
            <person name="LaButti K."/>
            <person name="Lindquist E."/>
            <person name="Lipzen A."/>
            <person name="Maire R."/>
            <person name="Meier B."/>
            <person name="Mihaltcheva S."/>
            <person name="Molinier V."/>
            <person name="Murat C."/>
            <person name="Poggeler S."/>
            <person name="Quandt C.A."/>
            <person name="Sperisen C."/>
            <person name="Tritt A."/>
            <person name="Tisserant E."/>
            <person name="Crous P.W."/>
            <person name="Henrissat B."/>
            <person name="Nehls U."/>
            <person name="Egli S."/>
            <person name="Spatafora J.W."/>
            <person name="Grigoriev I.V."/>
            <person name="Martin F.M."/>
        </authorList>
    </citation>
    <scope>NUCLEOTIDE SEQUENCE [LARGE SCALE GENOMIC DNA]</scope>
    <source>
        <strain evidence="1 2">CBS 459.81</strain>
    </source>
</reference>
<dbReference type="Proteomes" id="UP000250266">
    <property type="component" value="Unassembled WGS sequence"/>
</dbReference>
<evidence type="ECO:0000313" key="1">
    <source>
        <dbReference type="EMBL" id="OCK75244.1"/>
    </source>
</evidence>
<protein>
    <submittedName>
        <fullName evidence="1">Uncharacterized protein</fullName>
    </submittedName>
</protein>
<keyword evidence="2" id="KW-1185">Reference proteome</keyword>
<dbReference type="AlphaFoldDB" id="A0A8E2JAX2"/>
<dbReference type="OrthoDB" id="3480872at2759"/>
<accession>A0A8E2JAX2</accession>
<proteinExistence type="predicted"/>
<sequence length="116" mass="13494">MNSSRWVQLTTTSDGVDGGSDCFLFHVPDVPIGWQYRDIWRTELKNQPFEFCKRVYVTFFSFALDDLPQNTHVPEGFSNLGTMWGDVFVTKLALEECREDGWAMRIYPRSFLDCLP</sequence>
<organism evidence="1 2">
    <name type="scientific">Lepidopterella palustris CBS 459.81</name>
    <dbReference type="NCBI Taxonomy" id="1314670"/>
    <lineage>
        <taxon>Eukaryota</taxon>
        <taxon>Fungi</taxon>
        <taxon>Dikarya</taxon>
        <taxon>Ascomycota</taxon>
        <taxon>Pezizomycotina</taxon>
        <taxon>Dothideomycetes</taxon>
        <taxon>Pleosporomycetidae</taxon>
        <taxon>Mytilinidiales</taxon>
        <taxon>Argynnaceae</taxon>
        <taxon>Lepidopterella</taxon>
    </lineage>
</organism>
<gene>
    <name evidence="1" type="ORF">K432DRAFT_308977</name>
</gene>
<name>A0A8E2JAX2_9PEZI</name>